<proteinExistence type="predicted"/>
<organism evidence="1 2">
    <name type="scientific">Vanilla planifolia</name>
    <name type="common">Vanilla</name>
    <dbReference type="NCBI Taxonomy" id="51239"/>
    <lineage>
        <taxon>Eukaryota</taxon>
        <taxon>Viridiplantae</taxon>
        <taxon>Streptophyta</taxon>
        <taxon>Embryophyta</taxon>
        <taxon>Tracheophyta</taxon>
        <taxon>Spermatophyta</taxon>
        <taxon>Magnoliopsida</taxon>
        <taxon>Liliopsida</taxon>
        <taxon>Asparagales</taxon>
        <taxon>Orchidaceae</taxon>
        <taxon>Vanilloideae</taxon>
        <taxon>Vanilleae</taxon>
        <taxon>Vanilla</taxon>
    </lineage>
</organism>
<sequence length="409" mass="45937">MGEALTTNASDMQSLSLESIRSRLRELSASLDDSLRSSDDSISQPKKLLKDLHHNLLVVAEDPSVASLEPDELEAYIEQLMKMINLEEEENLKVFEEFNTLESIILRDSTKLKGDLEAFSSLVDFIDSKGVFSTQTGIADDSSVSGSILGSSLLLSEDYKLEIFELSQLIENKRSKLATLEDLHDVMERLDAVNSLKDFFCGVKCIQIEDKCIRFSLRTPIPVTNSLFPIGKPNSYLEPFVLDHELSVEINDVMELKNVEIFPADVHLDDIIKAIESRCLIISKVEDTFQWLIRKVQQHIILCTLRHLMVKDASKSRGSCTYCDADKIITACIKGGVEALIKVNHGWPLSSYPLTLMSVEHADNLSKSISLSSLCKVKEQANSLDIQTRCNLTHFLDSIEQLLLEYNFS</sequence>
<comment type="caution">
    <text evidence="1">The sequence shown here is derived from an EMBL/GenBank/DDBJ whole genome shotgun (WGS) entry which is preliminary data.</text>
</comment>
<dbReference type="EMBL" id="JADCNL010000012">
    <property type="protein sequence ID" value="KAG0458033.1"/>
    <property type="molecule type" value="Genomic_DNA"/>
</dbReference>
<dbReference type="PANTHER" id="PTHR36037:SF1">
    <property type="entry name" value="RNA-DIRECTED DNA POLYMERASE (REVERSE TRANSCRIPTASE)-RELATED FAMILY PROTEIN"/>
    <property type="match status" value="1"/>
</dbReference>
<evidence type="ECO:0000313" key="2">
    <source>
        <dbReference type="Proteomes" id="UP000636800"/>
    </source>
</evidence>
<dbReference type="AlphaFoldDB" id="A0A835UE86"/>
<dbReference type="Proteomes" id="UP000636800">
    <property type="component" value="Chromosome 12"/>
</dbReference>
<reference evidence="1 2" key="1">
    <citation type="journal article" date="2020" name="Nat. Food">
        <title>A phased Vanilla planifolia genome enables genetic improvement of flavour and production.</title>
        <authorList>
            <person name="Hasing T."/>
            <person name="Tang H."/>
            <person name="Brym M."/>
            <person name="Khazi F."/>
            <person name="Huang T."/>
            <person name="Chambers A.H."/>
        </authorList>
    </citation>
    <scope>NUCLEOTIDE SEQUENCE [LARGE SCALE GENOMIC DNA]</scope>
    <source>
        <tissue evidence="1">Leaf</tissue>
    </source>
</reference>
<dbReference type="OrthoDB" id="205782at2759"/>
<accession>A0A835UE86</accession>
<protein>
    <submittedName>
        <fullName evidence="1">Uncharacterized protein</fullName>
    </submittedName>
</protein>
<evidence type="ECO:0000313" key="1">
    <source>
        <dbReference type="EMBL" id="KAG0458033.1"/>
    </source>
</evidence>
<gene>
    <name evidence="1" type="ORF">HPP92_023190</name>
</gene>
<name>A0A835UE86_VANPL</name>
<keyword evidence="2" id="KW-1185">Reference proteome</keyword>
<dbReference type="PANTHER" id="PTHR36037">
    <property type="entry name" value="RNA-DIRECTED DNA POLYMERASE (REVERSE TRANSCRIPTASE)-RELATED FAMILY PROTEIN"/>
    <property type="match status" value="1"/>
</dbReference>